<dbReference type="AlphaFoldDB" id="A0A0X3PCS3"/>
<accession>A0A0X3PCS3</accession>
<name>A0A0X3PCS3_SCHSO</name>
<evidence type="ECO:0000313" key="1">
    <source>
        <dbReference type="EMBL" id="JAP49741.1"/>
    </source>
</evidence>
<protein>
    <submittedName>
        <fullName evidence="1">Uncharacterized protein</fullName>
    </submittedName>
</protein>
<dbReference type="PROSITE" id="PS51257">
    <property type="entry name" value="PROKAR_LIPOPROTEIN"/>
    <property type="match status" value="1"/>
</dbReference>
<gene>
    <name evidence="1" type="ORF">TR121568</name>
</gene>
<organism evidence="1">
    <name type="scientific">Schistocephalus solidus</name>
    <name type="common">Tapeworm</name>
    <dbReference type="NCBI Taxonomy" id="70667"/>
    <lineage>
        <taxon>Eukaryota</taxon>
        <taxon>Metazoa</taxon>
        <taxon>Spiralia</taxon>
        <taxon>Lophotrochozoa</taxon>
        <taxon>Platyhelminthes</taxon>
        <taxon>Cestoda</taxon>
        <taxon>Eucestoda</taxon>
        <taxon>Diphyllobothriidea</taxon>
        <taxon>Diphyllobothriidae</taxon>
        <taxon>Schistocephalus</taxon>
    </lineage>
</organism>
<sequence>MPRHRYQVHPCLVEVEESSTNNQLLPAVAMTAGCGRWRLGNPQLSSSTRWSGERKGQVFQSLMSMTPRRMCSFRLLCLRNWTSIRSISSGFASLPIMNLGCH</sequence>
<reference evidence="1" key="1">
    <citation type="submission" date="2016-01" db="EMBL/GenBank/DDBJ databases">
        <title>Reference transcriptome for the parasite Schistocephalus solidus: insights into the molecular evolution of parasitism.</title>
        <authorList>
            <person name="Hebert F.O."/>
            <person name="Grambauer S."/>
            <person name="Barber I."/>
            <person name="Landry C.R."/>
            <person name="Aubin-Horth N."/>
        </authorList>
    </citation>
    <scope>NUCLEOTIDE SEQUENCE</scope>
</reference>
<proteinExistence type="predicted"/>
<dbReference type="EMBL" id="GEEE01013484">
    <property type="protein sequence ID" value="JAP49741.1"/>
    <property type="molecule type" value="Transcribed_RNA"/>
</dbReference>